<evidence type="ECO:0000256" key="2">
    <source>
        <dbReference type="ARBA" id="ARBA00005417"/>
    </source>
</evidence>
<dbReference type="InterPro" id="IPR003439">
    <property type="entry name" value="ABC_transporter-like_ATP-bd"/>
</dbReference>
<feature type="transmembrane region" description="Helical" evidence="9">
    <location>
        <begin position="159"/>
        <end position="186"/>
    </location>
</feature>
<keyword evidence="7 9" id="KW-1133">Transmembrane helix</keyword>
<name>A0A7V8KRB1_9BIFI</name>
<dbReference type="EC" id="3.6.3.27" evidence="11"/>
<accession>A0A7V8KRB1</accession>
<dbReference type="GO" id="GO:0042626">
    <property type="term" value="F:ATPase-coupled transmembrane transporter activity"/>
    <property type="evidence" value="ECO:0007669"/>
    <property type="project" value="TreeGrafter"/>
</dbReference>
<protein>
    <submittedName>
        <fullName evidence="11">Putative ABC transporter ATP-binding protein</fullName>
        <ecNumber evidence="11">3.6.3.27</ecNumber>
    </submittedName>
</protein>
<dbReference type="PANTHER" id="PTHR43553">
    <property type="entry name" value="HEAVY METAL TRANSPORTER"/>
    <property type="match status" value="1"/>
</dbReference>
<dbReference type="Pfam" id="PF02361">
    <property type="entry name" value="CbiQ"/>
    <property type="match status" value="1"/>
</dbReference>
<dbReference type="AlphaFoldDB" id="A0A7V8KRB1"/>
<evidence type="ECO:0000313" key="12">
    <source>
        <dbReference type="Proteomes" id="UP000029109"/>
    </source>
</evidence>
<feature type="transmembrane region" description="Helical" evidence="9">
    <location>
        <begin position="377"/>
        <end position="395"/>
    </location>
</feature>
<proteinExistence type="inferred from homology"/>
<evidence type="ECO:0000256" key="5">
    <source>
        <dbReference type="ARBA" id="ARBA00022741"/>
    </source>
</evidence>
<dbReference type="CDD" id="cd03225">
    <property type="entry name" value="ABC_cobalt_CbiO_domain1"/>
    <property type="match status" value="1"/>
</dbReference>
<evidence type="ECO:0000259" key="10">
    <source>
        <dbReference type="Pfam" id="PF00005"/>
    </source>
</evidence>
<evidence type="ECO:0000256" key="1">
    <source>
        <dbReference type="ARBA" id="ARBA00004141"/>
    </source>
</evidence>
<organism evidence="11 12">
    <name type="scientific">Bifidobacterium pullorum</name>
    <dbReference type="NCBI Taxonomy" id="78448"/>
    <lineage>
        <taxon>Bacteria</taxon>
        <taxon>Bacillati</taxon>
        <taxon>Actinomycetota</taxon>
        <taxon>Actinomycetes</taxon>
        <taxon>Bifidobacteriales</taxon>
        <taxon>Bifidobacteriaceae</taxon>
        <taxon>Bifidobacterium</taxon>
    </lineage>
</organism>
<feature type="transmembrane region" description="Helical" evidence="9">
    <location>
        <begin position="239"/>
        <end position="260"/>
    </location>
</feature>
<evidence type="ECO:0000256" key="7">
    <source>
        <dbReference type="ARBA" id="ARBA00022989"/>
    </source>
</evidence>
<dbReference type="Proteomes" id="UP000029109">
    <property type="component" value="Unassembled WGS sequence"/>
</dbReference>
<dbReference type="Pfam" id="PF00005">
    <property type="entry name" value="ABC_tran"/>
    <property type="match status" value="1"/>
</dbReference>
<feature type="domain" description="ABC transporter" evidence="10">
    <location>
        <begin position="15"/>
        <end position="84"/>
    </location>
</feature>
<dbReference type="SUPFAM" id="SSF52540">
    <property type="entry name" value="P-loop containing nucleoside triphosphate hydrolases"/>
    <property type="match status" value="1"/>
</dbReference>
<dbReference type="GO" id="GO:0005524">
    <property type="term" value="F:ATP binding"/>
    <property type="evidence" value="ECO:0007669"/>
    <property type="project" value="UniProtKB-KW"/>
</dbReference>
<evidence type="ECO:0000313" key="11">
    <source>
        <dbReference type="EMBL" id="KFI83414.1"/>
    </source>
</evidence>
<comment type="subcellular location">
    <subcellularLocation>
        <location evidence="1">Membrane</location>
        <topology evidence="1">Multi-pass membrane protein</topology>
    </subcellularLocation>
</comment>
<dbReference type="InterPro" id="IPR050095">
    <property type="entry name" value="ECF_ABC_transporter_ATP-bd"/>
</dbReference>
<dbReference type="InterPro" id="IPR015856">
    <property type="entry name" value="ABC_transpr_CbiO/EcfA_su"/>
</dbReference>
<dbReference type="Gene3D" id="3.40.50.300">
    <property type="entry name" value="P-loop containing nucleotide triphosphate hydrolases"/>
    <property type="match status" value="1"/>
</dbReference>
<keyword evidence="8 9" id="KW-0472">Membrane</keyword>
<keyword evidence="6 11" id="KW-0067">ATP-binding</keyword>
<comment type="similarity">
    <text evidence="2">Belongs to the ABC transporter superfamily.</text>
</comment>
<dbReference type="InterPro" id="IPR003339">
    <property type="entry name" value="ABC/ECF_trnsptr_transmembrane"/>
</dbReference>
<feature type="transmembrane region" description="Helical" evidence="9">
    <location>
        <begin position="198"/>
        <end position="218"/>
    </location>
</feature>
<evidence type="ECO:0000256" key="6">
    <source>
        <dbReference type="ARBA" id="ARBA00022840"/>
    </source>
</evidence>
<keyword evidence="11" id="KW-0378">Hydrolase</keyword>
<reference evidence="11 12" key="1">
    <citation type="submission" date="2014-03" db="EMBL/GenBank/DDBJ databases">
        <title>Genomics of Bifidobacteria.</title>
        <authorList>
            <person name="Ventura M."/>
            <person name="Milani C."/>
            <person name="Lugli G.A."/>
        </authorList>
    </citation>
    <scope>NUCLEOTIDE SEQUENCE [LARGE SCALE GENOMIC DNA]</scope>
    <source>
        <strain evidence="11 12">LMG 21816</strain>
    </source>
</reference>
<dbReference type="GO" id="GO:0043190">
    <property type="term" value="C:ATP-binding cassette (ABC) transporter complex"/>
    <property type="evidence" value="ECO:0007669"/>
    <property type="project" value="TreeGrafter"/>
</dbReference>
<keyword evidence="4 9" id="KW-0812">Transmembrane</keyword>
<gene>
    <name evidence="11" type="ORF">BPULL_1584</name>
</gene>
<sequence>MIQHPERQLFADTVAQDVAYGPRNQGLPEAAVREHVEWALQLLRIDHLADRSPFALSGGQQRLAAIAGVLACRPDVLIMDEPTAGLDARASARIHDLIRTLRAQGVTVLVITHSAAEAAAIGARIITMGQPPHTQFARTGAEGSGPLGTLDPRVKMVTFLVLMFTAFAISNAWQLGLAAALTAGIIAVGRLNPLRLLAAVRLILGMLVVMGLLNLFFARGGDVLAAWGPLTITTGGVQTAALYTLRFALVIVLGAVMMATTTPTALTDAIGSLLSPLRRFGVHTQEIALVLCLALRFLPTLAREAHAVIDAQSARGGDIETGSPAKRLRALTAIVVPVFAGTLRHADNLALALDARCYEEGAHRTHWRRMRVRRRDLLFITVAVLYLFALMALQMP</sequence>
<keyword evidence="5" id="KW-0547">Nucleotide-binding</keyword>
<comment type="caution">
    <text evidence="11">The sequence shown here is derived from an EMBL/GenBank/DDBJ whole genome shotgun (WGS) entry which is preliminary data.</text>
</comment>
<dbReference type="GO" id="GO:0016887">
    <property type="term" value="F:ATP hydrolysis activity"/>
    <property type="evidence" value="ECO:0007669"/>
    <property type="project" value="InterPro"/>
</dbReference>
<keyword evidence="3" id="KW-0813">Transport</keyword>
<evidence type="ECO:0000256" key="9">
    <source>
        <dbReference type="SAM" id="Phobius"/>
    </source>
</evidence>
<dbReference type="CDD" id="cd16914">
    <property type="entry name" value="EcfT"/>
    <property type="match status" value="1"/>
</dbReference>
<evidence type="ECO:0000256" key="4">
    <source>
        <dbReference type="ARBA" id="ARBA00022692"/>
    </source>
</evidence>
<dbReference type="InterPro" id="IPR027417">
    <property type="entry name" value="P-loop_NTPase"/>
</dbReference>
<dbReference type="EMBL" id="JGZJ01000006">
    <property type="protein sequence ID" value="KFI83414.1"/>
    <property type="molecule type" value="Genomic_DNA"/>
</dbReference>
<evidence type="ECO:0000256" key="8">
    <source>
        <dbReference type="ARBA" id="ARBA00023136"/>
    </source>
</evidence>
<evidence type="ECO:0000256" key="3">
    <source>
        <dbReference type="ARBA" id="ARBA00022448"/>
    </source>
</evidence>